<sequence>MEERLDDAIHVLRHHAEPIQMVGQQGMMQPSHSNGIMGYAGGMGSNTIEALATQHNSLSENRTSTSEQSKPDLHNLEQSQTLQQKTAQKVDKKDSKGKETETAAKPPPAKRSRWTAKEKVEPAGPASPTSSIGDDPNESPETKLERERLRRQANNCRESTNDVGEEDEILETKLQRKLIRRQANNATERVRVRDINEAFKELGSMVTLHSGSSQPLTKLMVLQQAVNVITTLEQQVRG</sequence>
<dbReference type="AlphaFoldDB" id="A0A8B6H2U5"/>
<keyword evidence="4" id="KW-0804">Transcription</keyword>
<organism evidence="8 9">
    <name type="scientific">Mytilus galloprovincialis</name>
    <name type="common">Mediterranean mussel</name>
    <dbReference type="NCBI Taxonomy" id="29158"/>
    <lineage>
        <taxon>Eukaryota</taxon>
        <taxon>Metazoa</taxon>
        <taxon>Spiralia</taxon>
        <taxon>Lophotrochozoa</taxon>
        <taxon>Mollusca</taxon>
        <taxon>Bivalvia</taxon>
        <taxon>Autobranchia</taxon>
        <taxon>Pteriomorphia</taxon>
        <taxon>Mytilida</taxon>
        <taxon>Mytiloidea</taxon>
        <taxon>Mytilidae</taxon>
        <taxon>Mytilinae</taxon>
        <taxon>Mytilus</taxon>
    </lineage>
</organism>
<dbReference type="PROSITE" id="PS50888">
    <property type="entry name" value="BHLH"/>
    <property type="match status" value="1"/>
</dbReference>
<feature type="domain" description="BHLH" evidence="7">
    <location>
        <begin position="179"/>
        <end position="232"/>
    </location>
</feature>
<dbReference type="Pfam" id="PF00010">
    <property type="entry name" value="HLH"/>
    <property type="match status" value="1"/>
</dbReference>
<evidence type="ECO:0000256" key="1">
    <source>
        <dbReference type="ARBA" id="ARBA00004123"/>
    </source>
</evidence>
<dbReference type="GO" id="GO:0046983">
    <property type="term" value="F:protein dimerization activity"/>
    <property type="evidence" value="ECO:0007669"/>
    <property type="project" value="InterPro"/>
</dbReference>
<feature type="region of interest" description="Disordered" evidence="6">
    <location>
        <begin position="56"/>
        <end position="164"/>
    </location>
</feature>
<evidence type="ECO:0000256" key="3">
    <source>
        <dbReference type="ARBA" id="ARBA00023125"/>
    </source>
</evidence>
<dbReference type="PANTHER" id="PTHR11793">
    <property type="entry name" value="BASIC HELIX-LOOP-HELIX TRANSCRIPTION FACTOR"/>
    <property type="match status" value="1"/>
</dbReference>
<feature type="compositionally biased region" description="Polar residues" evidence="6">
    <location>
        <begin position="152"/>
        <end position="162"/>
    </location>
</feature>
<evidence type="ECO:0000259" key="7">
    <source>
        <dbReference type="PROSITE" id="PS50888"/>
    </source>
</evidence>
<evidence type="ECO:0000313" key="9">
    <source>
        <dbReference type="Proteomes" id="UP000596742"/>
    </source>
</evidence>
<evidence type="ECO:0000256" key="6">
    <source>
        <dbReference type="SAM" id="MobiDB-lite"/>
    </source>
</evidence>
<evidence type="ECO:0000256" key="4">
    <source>
        <dbReference type="ARBA" id="ARBA00023163"/>
    </source>
</evidence>
<dbReference type="InterPro" id="IPR011598">
    <property type="entry name" value="bHLH_dom"/>
</dbReference>
<keyword evidence="9" id="KW-1185">Reference proteome</keyword>
<comment type="subcellular location">
    <subcellularLocation>
        <location evidence="1">Nucleus</location>
    </subcellularLocation>
</comment>
<feature type="compositionally biased region" description="Polar residues" evidence="6">
    <location>
        <begin position="56"/>
        <end position="68"/>
    </location>
</feature>
<dbReference type="GO" id="GO:0005667">
    <property type="term" value="C:transcription regulator complex"/>
    <property type="evidence" value="ECO:0007669"/>
    <property type="project" value="TreeGrafter"/>
</dbReference>
<protein>
    <submittedName>
        <fullName evidence="8">Transcription factor 4/12</fullName>
    </submittedName>
</protein>
<feature type="compositionally biased region" description="Polar residues" evidence="6">
    <location>
        <begin position="76"/>
        <end position="87"/>
    </location>
</feature>
<dbReference type="SUPFAM" id="SSF47459">
    <property type="entry name" value="HLH, helix-loop-helix DNA-binding domain"/>
    <property type="match status" value="1"/>
</dbReference>
<keyword evidence="5" id="KW-0539">Nucleus</keyword>
<evidence type="ECO:0000256" key="5">
    <source>
        <dbReference type="ARBA" id="ARBA00023242"/>
    </source>
</evidence>
<dbReference type="PANTHER" id="PTHR11793:SF13">
    <property type="entry name" value="PROTEIN DAUGHTERLESS"/>
    <property type="match status" value="1"/>
</dbReference>
<dbReference type="GO" id="GO:0000785">
    <property type="term" value="C:chromatin"/>
    <property type="evidence" value="ECO:0007669"/>
    <property type="project" value="TreeGrafter"/>
</dbReference>
<dbReference type="InterPro" id="IPR036638">
    <property type="entry name" value="HLH_DNA-bd_sf"/>
</dbReference>
<dbReference type="EMBL" id="UYJE01009376">
    <property type="protein sequence ID" value="VDI72956.1"/>
    <property type="molecule type" value="Genomic_DNA"/>
</dbReference>
<gene>
    <name evidence="8" type="ORF">MGAL_10B092011</name>
</gene>
<feature type="compositionally biased region" description="Basic and acidic residues" evidence="6">
    <location>
        <begin position="140"/>
        <end position="150"/>
    </location>
</feature>
<accession>A0A8B6H2U5</accession>
<dbReference type="GO" id="GO:0000978">
    <property type="term" value="F:RNA polymerase II cis-regulatory region sequence-specific DNA binding"/>
    <property type="evidence" value="ECO:0007669"/>
    <property type="project" value="TreeGrafter"/>
</dbReference>
<keyword evidence="3" id="KW-0238">DNA-binding</keyword>
<dbReference type="GO" id="GO:0000981">
    <property type="term" value="F:DNA-binding transcription factor activity, RNA polymerase II-specific"/>
    <property type="evidence" value="ECO:0007669"/>
    <property type="project" value="TreeGrafter"/>
</dbReference>
<dbReference type="OrthoDB" id="10034090at2759"/>
<dbReference type="Proteomes" id="UP000596742">
    <property type="component" value="Unassembled WGS sequence"/>
</dbReference>
<evidence type="ECO:0000256" key="2">
    <source>
        <dbReference type="ARBA" id="ARBA00023015"/>
    </source>
</evidence>
<dbReference type="Gene3D" id="4.10.280.10">
    <property type="entry name" value="Helix-loop-helix DNA-binding domain"/>
    <property type="match status" value="1"/>
</dbReference>
<feature type="compositionally biased region" description="Basic and acidic residues" evidence="6">
    <location>
        <begin position="88"/>
        <end position="102"/>
    </location>
</feature>
<reference evidence="8" key="1">
    <citation type="submission" date="2018-11" db="EMBL/GenBank/DDBJ databases">
        <authorList>
            <person name="Alioto T."/>
            <person name="Alioto T."/>
        </authorList>
    </citation>
    <scope>NUCLEOTIDE SEQUENCE</scope>
</reference>
<dbReference type="GO" id="GO:0005634">
    <property type="term" value="C:nucleus"/>
    <property type="evidence" value="ECO:0007669"/>
    <property type="project" value="UniProtKB-SubCell"/>
</dbReference>
<evidence type="ECO:0000313" key="8">
    <source>
        <dbReference type="EMBL" id="VDI72956.1"/>
    </source>
</evidence>
<dbReference type="SMART" id="SM00353">
    <property type="entry name" value="HLH"/>
    <property type="match status" value="1"/>
</dbReference>
<dbReference type="InterPro" id="IPR051098">
    <property type="entry name" value="NeuroDiff_E-box_TFs"/>
</dbReference>
<name>A0A8B6H2U5_MYTGA</name>
<comment type="caution">
    <text evidence="8">The sequence shown here is derived from an EMBL/GenBank/DDBJ whole genome shotgun (WGS) entry which is preliminary data.</text>
</comment>
<proteinExistence type="predicted"/>
<keyword evidence="2" id="KW-0805">Transcription regulation</keyword>